<dbReference type="EMBL" id="RCHS01002152">
    <property type="protein sequence ID" value="RMX49262.1"/>
    <property type="molecule type" value="Genomic_DNA"/>
</dbReference>
<dbReference type="AlphaFoldDB" id="A0A3M6U6E7"/>
<gene>
    <name evidence="1" type="ORF">pdam_00013565</name>
</gene>
<accession>A0A3M6U6E7</accession>
<dbReference type="Proteomes" id="UP000275408">
    <property type="component" value="Unassembled WGS sequence"/>
</dbReference>
<reference evidence="1 2" key="1">
    <citation type="journal article" date="2018" name="Sci. Rep.">
        <title>Comparative analysis of the Pocillopora damicornis genome highlights role of immune system in coral evolution.</title>
        <authorList>
            <person name="Cunning R."/>
            <person name="Bay R.A."/>
            <person name="Gillette P."/>
            <person name="Baker A.C."/>
            <person name="Traylor-Knowles N."/>
        </authorList>
    </citation>
    <scope>NUCLEOTIDE SEQUENCE [LARGE SCALE GENOMIC DNA]</scope>
    <source>
        <strain evidence="1">RSMAS</strain>
        <tissue evidence="1">Whole animal</tissue>
    </source>
</reference>
<sequence length="234" mass="26987">MVSFISYKTNLWQIIESYCDLLEYKGGGFPPSMCQSININIANLVSHLTRTFQSEFYRQPTAWTNHYAGKRHTFKIPNRRWLVDNHLINERDEGSVIFVKKFENAWCGLRCEFTSPNEKNYFTVPGKSFVVEYMEETDSCRKSEALTNPYGSNLPKLCALNCDENNCQELLQKTALFASVYLQWHVSPVPGPATVVNLKVGVKLCILYSSRISMKIKKLRDRARKNSQRAEKAH</sequence>
<name>A0A3M6U6E7_POCDA</name>
<proteinExistence type="predicted"/>
<protein>
    <submittedName>
        <fullName evidence="1">Uncharacterized protein</fullName>
    </submittedName>
</protein>
<comment type="caution">
    <text evidence="1">The sequence shown here is derived from an EMBL/GenBank/DDBJ whole genome shotgun (WGS) entry which is preliminary data.</text>
</comment>
<organism evidence="1 2">
    <name type="scientific">Pocillopora damicornis</name>
    <name type="common">Cauliflower coral</name>
    <name type="synonym">Millepora damicornis</name>
    <dbReference type="NCBI Taxonomy" id="46731"/>
    <lineage>
        <taxon>Eukaryota</taxon>
        <taxon>Metazoa</taxon>
        <taxon>Cnidaria</taxon>
        <taxon>Anthozoa</taxon>
        <taxon>Hexacorallia</taxon>
        <taxon>Scleractinia</taxon>
        <taxon>Astrocoeniina</taxon>
        <taxon>Pocilloporidae</taxon>
        <taxon>Pocillopora</taxon>
    </lineage>
</organism>
<evidence type="ECO:0000313" key="1">
    <source>
        <dbReference type="EMBL" id="RMX49262.1"/>
    </source>
</evidence>
<evidence type="ECO:0000313" key="2">
    <source>
        <dbReference type="Proteomes" id="UP000275408"/>
    </source>
</evidence>
<keyword evidence="2" id="KW-1185">Reference proteome</keyword>